<dbReference type="AlphaFoldDB" id="A0AAW6WDJ4"/>
<dbReference type="EMBL" id="JAMGTK010000028">
    <property type="protein sequence ID" value="MDK4512891.1"/>
    <property type="molecule type" value="Genomic_DNA"/>
</dbReference>
<evidence type="ECO:0000313" key="2">
    <source>
        <dbReference type="Proteomes" id="UP001173223"/>
    </source>
</evidence>
<proteinExistence type="predicted"/>
<comment type="caution">
    <text evidence="1">The sequence shown here is derived from an EMBL/GenBank/DDBJ whole genome shotgun (WGS) entry which is preliminary data.</text>
</comment>
<evidence type="ECO:0000313" key="1">
    <source>
        <dbReference type="EMBL" id="MDK4512891.1"/>
    </source>
</evidence>
<protein>
    <submittedName>
        <fullName evidence="1">Uncharacterized protein</fullName>
    </submittedName>
</protein>
<sequence>MFTKAKNFEAYSKKYEEEKILLKEKLEKIYLPIYLKHTSEILIREKFIVLQADANSIYYFETLNLVDTILSKNLSSIPTETQKLFLEFHINLHNSCINNLHEVDPSELAEDELLLALFNSLDTVYKKLYKSLMKEYKDICRKLNLEEPVEKFD</sequence>
<keyword evidence="2" id="KW-1185">Reference proteome</keyword>
<reference evidence="1" key="1">
    <citation type="journal article" date="2022" name="Gene">
        <title>A genome-led study on the pathogenesis of Fusobacterium necrophorum infections.</title>
        <authorList>
            <person name="Thapa G."/>
            <person name="Jayal A."/>
            <person name="Sikazwe E."/>
            <person name="Perry T."/>
            <person name="Mohammed Al Balushi A."/>
            <person name="Livingstone P."/>
        </authorList>
    </citation>
    <scope>NUCLEOTIDE SEQUENCE</scope>
    <source>
        <strain evidence="1">BRON_8</strain>
    </source>
</reference>
<organism evidence="1 2">
    <name type="scientific">Fusobacterium necrophorum</name>
    <dbReference type="NCBI Taxonomy" id="859"/>
    <lineage>
        <taxon>Bacteria</taxon>
        <taxon>Fusobacteriati</taxon>
        <taxon>Fusobacteriota</taxon>
        <taxon>Fusobacteriia</taxon>
        <taxon>Fusobacteriales</taxon>
        <taxon>Fusobacteriaceae</taxon>
        <taxon>Fusobacterium</taxon>
    </lineage>
</organism>
<reference evidence="1" key="2">
    <citation type="submission" date="2022-04" db="EMBL/GenBank/DDBJ databases">
        <authorList>
            <person name="Livingstone P.G."/>
        </authorList>
    </citation>
    <scope>NUCLEOTIDE SEQUENCE</scope>
    <source>
        <strain evidence="1">BRON_8</strain>
    </source>
</reference>
<dbReference type="Proteomes" id="UP001173223">
    <property type="component" value="Unassembled WGS sequence"/>
</dbReference>
<accession>A0AAW6WDJ4</accession>
<gene>
    <name evidence="1" type="ORF">MWG07_11590</name>
</gene>
<name>A0AAW6WDJ4_9FUSO</name>